<feature type="domain" description="BIG2" evidence="1">
    <location>
        <begin position="237"/>
        <end position="316"/>
    </location>
</feature>
<proteinExistence type="predicted"/>
<accession>A0ABR8PNI0</accession>
<organism evidence="2 3">
    <name type="scientific">Clostridium cibarium</name>
    <dbReference type="NCBI Taxonomy" id="2762247"/>
    <lineage>
        <taxon>Bacteria</taxon>
        <taxon>Bacillati</taxon>
        <taxon>Bacillota</taxon>
        <taxon>Clostridia</taxon>
        <taxon>Eubacteriales</taxon>
        <taxon>Clostridiaceae</taxon>
        <taxon>Clostridium</taxon>
    </lineage>
</organism>
<dbReference type="InterPro" id="IPR003343">
    <property type="entry name" value="Big_2"/>
</dbReference>
<evidence type="ECO:0000313" key="2">
    <source>
        <dbReference type="EMBL" id="MBD7909726.1"/>
    </source>
</evidence>
<dbReference type="Pfam" id="PF02368">
    <property type="entry name" value="Big_2"/>
    <property type="match status" value="2"/>
</dbReference>
<feature type="domain" description="BIG2" evidence="1">
    <location>
        <begin position="154"/>
        <end position="231"/>
    </location>
</feature>
<keyword evidence="3" id="KW-1185">Reference proteome</keyword>
<dbReference type="RefSeq" id="WP_191767387.1">
    <property type="nucleotide sequence ID" value="NZ_JACSRA010000001.1"/>
</dbReference>
<protein>
    <submittedName>
        <fullName evidence="2">Ig-like domain-containing protein</fullName>
    </submittedName>
</protein>
<comment type="caution">
    <text evidence="2">The sequence shown here is derived from an EMBL/GenBank/DDBJ whole genome shotgun (WGS) entry which is preliminary data.</text>
</comment>
<dbReference type="SUPFAM" id="SSF49373">
    <property type="entry name" value="Invasin/intimin cell-adhesion fragments"/>
    <property type="match status" value="2"/>
</dbReference>
<evidence type="ECO:0000259" key="1">
    <source>
        <dbReference type="SMART" id="SM00635"/>
    </source>
</evidence>
<dbReference type="Gene3D" id="2.60.40.1080">
    <property type="match status" value="2"/>
</dbReference>
<evidence type="ECO:0000313" key="3">
    <source>
        <dbReference type="Proteomes" id="UP000627781"/>
    </source>
</evidence>
<dbReference type="Proteomes" id="UP000627781">
    <property type="component" value="Unassembled WGS sequence"/>
</dbReference>
<dbReference type="SMART" id="SM00635">
    <property type="entry name" value="BID_2"/>
    <property type="match status" value="2"/>
</dbReference>
<reference evidence="2 3" key="1">
    <citation type="submission" date="2020-08" db="EMBL/GenBank/DDBJ databases">
        <title>A Genomic Blueprint of the Chicken Gut Microbiome.</title>
        <authorList>
            <person name="Gilroy R."/>
            <person name="Ravi A."/>
            <person name="Getino M."/>
            <person name="Pursley I."/>
            <person name="Horton D.L."/>
            <person name="Alikhan N.-F."/>
            <person name="Baker D."/>
            <person name="Gharbi K."/>
            <person name="Hall N."/>
            <person name="Watson M."/>
            <person name="Adriaenssens E.M."/>
            <person name="Foster-Nyarko E."/>
            <person name="Jarju S."/>
            <person name="Secka A."/>
            <person name="Antonio M."/>
            <person name="Oren A."/>
            <person name="Chaudhuri R."/>
            <person name="La Ragione R.M."/>
            <person name="Hildebrand F."/>
            <person name="Pallen M.J."/>
        </authorList>
    </citation>
    <scope>NUCLEOTIDE SEQUENCE [LARGE SCALE GENOMIC DNA]</scope>
    <source>
        <strain evidence="2 3">Sa3CVN1</strain>
    </source>
</reference>
<sequence length="414" mass="44665">MNTVKNIYDLAIKRDGLNGVIDYKPSTFLIKNETLISATPFYLGSIVNYNNKNYMVIDTVNEFNQSVYWKGTIDVAQDIKINGVRSLGVVKLANQITVSETVQVLDDKYSFKTPTMTYVDAMIEYKKKLYKVSSIDDTKDGLYTIYAKYNGLAKSYSITLSETSTSLNIGKTYQLSPTCKVDNVADSSPVITYTSLNPSIATVNSSGLITTVGEGTTRIEVDYQGEVALFEVNVLANVYAISITNKPTSLNTGTTYSLIASCTLNGEVVSNPTITYSSDNPSVATVSNSGVITGVMSGNVNIKATYEGASTSFSLVIEAVSLPTYTIESDSGAFAVGRMRTRIFTAHRLLGSTEDTSATFTFSFTSPNASITVNATTGNSITIYNGIGYVSGSTNLIVKYNGEVVITQPITFSK</sequence>
<name>A0ABR8PNI0_9CLOT</name>
<gene>
    <name evidence="2" type="ORF">H9661_00020</name>
</gene>
<dbReference type="EMBL" id="JACSRA010000001">
    <property type="protein sequence ID" value="MBD7909726.1"/>
    <property type="molecule type" value="Genomic_DNA"/>
</dbReference>
<dbReference type="InterPro" id="IPR008964">
    <property type="entry name" value="Invasin/intimin_cell_adhesion"/>
</dbReference>